<feature type="compositionally biased region" description="Basic residues" evidence="1">
    <location>
        <begin position="73"/>
        <end position="90"/>
    </location>
</feature>
<organism evidence="2 3">
    <name type="scientific">Thalassiosira oceanica</name>
    <name type="common">Marine diatom</name>
    <dbReference type="NCBI Taxonomy" id="159749"/>
    <lineage>
        <taxon>Eukaryota</taxon>
        <taxon>Sar</taxon>
        <taxon>Stramenopiles</taxon>
        <taxon>Ochrophyta</taxon>
        <taxon>Bacillariophyta</taxon>
        <taxon>Coscinodiscophyceae</taxon>
        <taxon>Thalassiosirophycidae</taxon>
        <taxon>Thalassiosirales</taxon>
        <taxon>Thalassiosiraceae</taxon>
        <taxon>Thalassiosira</taxon>
    </lineage>
</organism>
<sequence>MSDIGDLTIDELVGEDEATSRGGVDGGGAGGGTPGGEFGLESFSSGGELRASRGLPPPSAAQFQQEGADRRREHNRRSRRRSNVKPRKRVTPASAPPRPGDNLRDDRAGSEPTSESGPGAPVRRGPTFELPEDIAEERRRLAALEARLVALETDDDPSDLEWEDDAFMAGLDGREPNVPAPRLQVDTASPDMEYAEFMTVFPKDASYEAVERALTRRFGGSTWREPSEGLVTLTLVAGDTSDAGYAMLPHDGNAFRLFPAYLPGDERRERVDAKPRWRDVYSQDGFRVQLPVDEDGVKAVHKAKTHRITFRELAFNQALWRLIWSGRRLKPADLAAILKTCDRSAHDPQEEVTAADGDVADAVFQTLRSTAADLANVKDAIGEELRETTIKQEVDLLGEAVGAVESGLRSLAGASEDDDLAARLQEVKDKIEECFRARASYEAGLREVEAAASEAREAAARARAPTSGLVDRTRFGTAMTKVTNHVNMLKTRLVVVSKSVDEVKAEVERVKASSAGPKVSDLIRRFERFEAQSRDGRPLAVANLPLYSIGDTLRWGSTGGLPPGVACYHLFVDIPSLLASLPEAAVDIEAIQQQEVHATKVKRSPAESRHISSFAAAIPSIFAAAKTSEGSRGQNPFRLKTYLDFDAGDGISGLKNEIEGKLESTRLERQQLIDDSLGGYTSAHGLASDFLVRTQNELTSLLTRVSSLYTTHLFRISKGRTPTPEHEKLVWRLCVDLMKTVFRVLHRSRWDGARHAGNSG</sequence>
<keyword evidence="3" id="KW-1185">Reference proteome</keyword>
<feature type="compositionally biased region" description="Gly residues" evidence="1">
    <location>
        <begin position="23"/>
        <end position="38"/>
    </location>
</feature>
<feature type="compositionally biased region" description="Low complexity" evidence="1">
    <location>
        <begin position="39"/>
        <end position="49"/>
    </location>
</feature>
<feature type="compositionally biased region" description="Acidic residues" evidence="1">
    <location>
        <begin position="8"/>
        <end position="17"/>
    </location>
</feature>
<dbReference type="EMBL" id="AGNL01010532">
    <property type="protein sequence ID" value="EJK69046.1"/>
    <property type="molecule type" value="Genomic_DNA"/>
</dbReference>
<name>K0T6U8_THAOC</name>
<gene>
    <name evidence="2" type="ORF">THAOC_09738</name>
</gene>
<evidence type="ECO:0000256" key="1">
    <source>
        <dbReference type="SAM" id="MobiDB-lite"/>
    </source>
</evidence>
<dbReference type="Proteomes" id="UP000266841">
    <property type="component" value="Unassembled WGS sequence"/>
</dbReference>
<accession>K0T6U8</accession>
<proteinExistence type="predicted"/>
<dbReference type="AlphaFoldDB" id="K0T6U8"/>
<reference evidence="2 3" key="1">
    <citation type="journal article" date="2012" name="Genome Biol.">
        <title>Genome and low-iron response of an oceanic diatom adapted to chronic iron limitation.</title>
        <authorList>
            <person name="Lommer M."/>
            <person name="Specht M."/>
            <person name="Roy A.S."/>
            <person name="Kraemer L."/>
            <person name="Andreson R."/>
            <person name="Gutowska M.A."/>
            <person name="Wolf J."/>
            <person name="Bergner S.V."/>
            <person name="Schilhabel M.B."/>
            <person name="Klostermeier U.C."/>
            <person name="Beiko R.G."/>
            <person name="Rosenstiel P."/>
            <person name="Hippler M."/>
            <person name="Laroche J."/>
        </authorList>
    </citation>
    <scope>NUCLEOTIDE SEQUENCE [LARGE SCALE GENOMIC DNA]</scope>
    <source>
        <strain evidence="2 3">CCMP1005</strain>
    </source>
</reference>
<comment type="caution">
    <text evidence="2">The sequence shown here is derived from an EMBL/GenBank/DDBJ whole genome shotgun (WGS) entry which is preliminary data.</text>
</comment>
<protein>
    <submittedName>
        <fullName evidence="2">Uncharacterized protein</fullName>
    </submittedName>
</protein>
<feature type="region of interest" description="Disordered" evidence="1">
    <location>
        <begin position="1"/>
        <end position="128"/>
    </location>
</feature>
<evidence type="ECO:0000313" key="2">
    <source>
        <dbReference type="EMBL" id="EJK69046.1"/>
    </source>
</evidence>
<evidence type="ECO:0000313" key="3">
    <source>
        <dbReference type="Proteomes" id="UP000266841"/>
    </source>
</evidence>